<dbReference type="InterPro" id="IPR006058">
    <property type="entry name" value="2Fe2S_fd_BS"/>
</dbReference>
<dbReference type="PROSITE" id="PS51085">
    <property type="entry name" value="2FE2S_FER_2"/>
    <property type="match status" value="1"/>
</dbReference>
<dbReference type="EMBL" id="BONF01000020">
    <property type="protein sequence ID" value="GIF82405.1"/>
    <property type="molecule type" value="Genomic_DNA"/>
</dbReference>
<dbReference type="InterPro" id="IPR036010">
    <property type="entry name" value="2Fe-2S_ferredoxin-like_sf"/>
</dbReference>
<dbReference type="InterPro" id="IPR008333">
    <property type="entry name" value="Cbr1-like_FAD-bd_dom"/>
</dbReference>
<dbReference type="Gene3D" id="2.40.30.10">
    <property type="entry name" value="Translation factors"/>
    <property type="match status" value="1"/>
</dbReference>
<dbReference type="CDD" id="cd00207">
    <property type="entry name" value="fer2"/>
    <property type="match status" value="1"/>
</dbReference>
<evidence type="ECO:0000256" key="8">
    <source>
        <dbReference type="ARBA" id="ARBA00023014"/>
    </source>
</evidence>
<proteinExistence type="predicted"/>
<dbReference type="InterPro" id="IPR039261">
    <property type="entry name" value="FNR_nucleotide-bd"/>
</dbReference>
<name>A0A8J3NIF8_9ACTN</name>
<evidence type="ECO:0000313" key="11">
    <source>
        <dbReference type="EMBL" id="GIF82405.1"/>
    </source>
</evidence>
<keyword evidence="2" id="KW-0285">Flavoprotein</keyword>
<dbReference type="GO" id="GO:0050660">
    <property type="term" value="F:flavin adenine dinucleotide binding"/>
    <property type="evidence" value="ECO:0007669"/>
    <property type="project" value="TreeGrafter"/>
</dbReference>
<dbReference type="RefSeq" id="WP_203747587.1">
    <property type="nucleotide sequence ID" value="NZ_BONF01000020.1"/>
</dbReference>
<dbReference type="PANTHER" id="PTHR47354:SF8">
    <property type="entry name" value="1,2-PHENYLACETYL-COA EPOXIDASE, SUBUNIT E"/>
    <property type="match status" value="1"/>
</dbReference>
<dbReference type="Pfam" id="PF00970">
    <property type="entry name" value="FAD_binding_6"/>
    <property type="match status" value="1"/>
</dbReference>
<dbReference type="Gene3D" id="3.40.50.80">
    <property type="entry name" value="Nucleotide-binding domain of ferredoxin-NADP reductase (FNR) module"/>
    <property type="match status" value="1"/>
</dbReference>
<dbReference type="InterPro" id="IPR012675">
    <property type="entry name" value="Beta-grasp_dom_sf"/>
</dbReference>
<dbReference type="GO" id="GO:0016491">
    <property type="term" value="F:oxidoreductase activity"/>
    <property type="evidence" value="ECO:0007669"/>
    <property type="project" value="UniProtKB-KW"/>
</dbReference>
<dbReference type="CDD" id="cd06214">
    <property type="entry name" value="PA_degradation_oxidoreductase_like"/>
    <property type="match status" value="1"/>
</dbReference>
<reference evidence="11 12" key="1">
    <citation type="submission" date="2021-01" db="EMBL/GenBank/DDBJ databases">
        <title>Whole genome shotgun sequence of Catellatospora bangladeshensis NBRC 107357.</title>
        <authorList>
            <person name="Komaki H."/>
            <person name="Tamura T."/>
        </authorList>
    </citation>
    <scope>NUCLEOTIDE SEQUENCE [LARGE SCALE GENOMIC DNA]</scope>
    <source>
        <strain evidence="11 12">NBRC 107357</strain>
    </source>
</reference>
<dbReference type="InterPro" id="IPR017927">
    <property type="entry name" value="FAD-bd_FR_type"/>
</dbReference>
<protein>
    <submittedName>
        <fullName evidence="11">Phenylacetic acid degradation protein</fullName>
    </submittedName>
</protein>
<dbReference type="AlphaFoldDB" id="A0A8J3NIF8"/>
<feature type="domain" description="FAD-binding FR-type" evidence="10">
    <location>
        <begin position="3"/>
        <end position="107"/>
    </location>
</feature>
<evidence type="ECO:0000259" key="10">
    <source>
        <dbReference type="PROSITE" id="PS51384"/>
    </source>
</evidence>
<comment type="caution">
    <text evidence="11">The sequence shown here is derived from an EMBL/GenBank/DDBJ whole genome shotgun (WGS) entry which is preliminary data.</text>
</comment>
<accession>A0A8J3NIF8</accession>
<dbReference type="InterPro" id="IPR017938">
    <property type="entry name" value="Riboflavin_synthase-like_b-brl"/>
</dbReference>
<dbReference type="SUPFAM" id="SSF54292">
    <property type="entry name" value="2Fe-2S ferredoxin-like"/>
    <property type="match status" value="1"/>
</dbReference>
<keyword evidence="8" id="KW-0411">Iron-sulfur</keyword>
<evidence type="ECO:0000256" key="5">
    <source>
        <dbReference type="ARBA" id="ARBA00022827"/>
    </source>
</evidence>
<evidence type="ECO:0000256" key="1">
    <source>
        <dbReference type="ARBA" id="ARBA00001974"/>
    </source>
</evidence>
<evidence type="ECO:0000256" key="3">
    <source>
        <dbReference type="ARBA" id="ARBA00022714"/>
    </source>
</evidence>
<dbReference type="SUPFAM" id="SSF63380">
    <property type="entry name" value="Riboflavin synthase domain-like"/>
    <property type="match status" value="1"/>
</dbReference>
<evidence type="ECO:0000256" key="7">
    <source>
        <dbReference type="ARBA" id="ARBA00023004"/>
    </source>
</evidence>
<gene>
    <name evidence="11" type="ORF">Cba03nite_37540</name>
</gene>
<organism evidence="11 12">
    <name type="scientific">Catellatospora bangladeshensis</name>
    <dbReference type="NCBI Taxonomy" id="310355"/>
    <lineage>
        <taxon>Bacteria</taxon>
        <taxon>Bacillati</taxon>
        <taxon>Actinomycetota</taxon>
        <taxon>Actinomycetes</taxon>
        <taxon>Micromonosporales</taxon>
        <taxon>Micromonosporaceae</taxon>
        <taxon>Catellatospora</taxon>
    </lineage>
</organism>
<keyword evidence="4" id="KW-0479">Metal-binding</keyword>
<dbReference type="PANTHER" id="PTHR47354">
    <property type="entry name" value="NADH OXIDOREDUCTASE HCR"/>
    <property type="match status" value="1"/>
</dbReference>
<evidence type="ECO:0000256" key="4">
    <source>
        <dbReference type="ARBA" id="ARBA00022723"/>
    </source>
</evidence>
<sequence length="350" mass="37157">MSTTFHELTVAAVEPLTPSAVALTFAVPAELRQVFTFRPGQHVTVRLDGELRRSYSICSTPAELREQGMLTIGVKRVPGGVFSTRAQGLAPGETLPVLPPLGRFTTELDPARTRRYGAIVAGSGITPVLSLIATALAVEPGSTFTVICGNRSAAEVMFADALADLKDRYGSRLQLVHVLSREMQPSELLSGRLDGPRVTALLKEFELAAVDEWFLCGPLGVVRAARDALAAAGASGKVHVELFHAEEPPAPQAAVAEGGEVEVSIVLDGRSTDFTMDRAERVLDAALRHRGELPYACKGGVCSTCRAKVVSGSVQMAANWSLEPDELAAGYVLTCQSTPTTDTLTLDFDA</sequence>
<comment type="cofactor">
    <cofactor evidence="1">
        <name>FAD</name>
        <dbReference type="ChEBI" id="CHEBI:57692"/>
    </cofactor>
</comment>
<dbReference type="SUPFAM" id="SSF52343">
    <property type="entry name" value="Ferredoxin reductase-like, C-terminal NADP-linked domain"/>
    <property type="match status" value="1"/>
</dbReference>
<evidence type="ECO:0000259" key="9">
    <source>
        <dbReference type="PROSITE" id="PS51085"/>
    </source>
</evidence>
<evidence type="ECO:0000256" key="2">
    <source>
        <dbReference type="ARBA" id="ARBA00022630"/>
    </source>
</evidence>
<dbReference type="GO" id="GO:0046872">
    <property type="term" value="F:metal ion binding"/>
    <property type="evidence" value="ECO:0007669"/>
    <property type="project" value="UniProtKB-KW"/>
</dbReference>
<keyword evidence="12" id="KW-1185">Reference proteome</keyword>
<feature type="domain" description="2Fe-2S ferredoxin-type" evidence="9">
    <location>
        <begin position="261"/>
        <end position="350"/>
    </location>
</feature>
<evidence type="ECO:0000256" key="6">
    <source>
        <dbReference type="ARBA" id="ARBA00023002"/>
    </source>
</evidence>
<dbReference type="GO" id="GO:0051537">
    <property type="term" value="F:2 iron, 2 sulfur cluster binding"/>
    <property type="evidence" value="ECO:0007669"/>
    <property type="project" value="UniProtKB-KW"/>
</dbReference>
<keyword evidence="7" id="KW-0408">Iron</keyword>
<evidence type="ECO:0000313" key="12">
    <source>
        <dbReference type="Proteomes" id="UP000601223"/>
    </source>
</evidence>
<dbReference type="Pfam" id="PF00175">
    <property type="entry name" value="NAD_binding_1"/>
    <property type="match status" value="1"/>
</dbReference>
<dbReference type="InterPro" id="IPR001433">
    <property type="entry name" value="OxRdtase_FAD/NAD-bd"/>
</dbReference>
<dbReference type="PROSITE" id="PS51384">
    <property type="entry name" value="FAD_FR"/>
    <property type="match status" value="1"/>
</dbReference>
<dbReference type="Pfam" id="PF00111">
    <property type="entry name" value="Fer2"/>
    <property type="match status" value="1"/>
</dbReference>
<dbReference type="PROSITE" id="PS00197">
    <property type="entry name" value="2FE2S_FER_1"/>
    <property type="match status" value="1"/>
</dbReference>
<dbReference type="Gene3D" id="3.10.20.30">
    <property type="match status" value="1"/>
</dbReference>
<keyword evidence="3" id="KW-0001">2Fe-2S</keyword>
<dbReference type="Proteomes" id="UP000601223">
    <property type="component" value="Unassembled WGS sequence"/>
</dbReference>
<dbReference type="InterPro" id="IPR050415">
    <property type="entry name" value="MRET"/>
</dbReference>
<dbReference type="PRINTS" id="PR00410">
    <property type="entry name" value="PHEHYDRXLASE"/>
</dbReference>
<keyword evidence="5" id="KW-0274">FAD</keyword>
<dbReference type="InterPro" id="IPR001041">
    <property type="entry name" value="2Fe-2S_ferredoxin-type"/>
</dbReference>
<keyword evidence="6" id="KW-0560">Oxidoreductase</keyword>